<dbReference type="GO" id="GO:0000166">
    <property type="term" value="F:nucleotide binding"/>
    <property type="evidence" value="ECO:0007669"/>
    <property type="project" value="UniProtKB-KW"/>
</dbReference>
<evidence type="ECO:0000256" key="2">
    <source>
        <dbReference type="ARBA" id="ARBA00022801"/>
    </source>
</evidence>
<keyword evidence="2" id="KW-0378">Hydrolase</keyword>
<dbReference type="InterPro" id="IPR011629">
    <property type="entry name" value="CobW-like_C"/>
</dbReference>
<name>A0A9X2X7M0_9HYPH</name>
<dbReference type="SMART" id="SM00833">
    <property type="entry name" value="CobW_C"/>
    <property type="match status" value="1"/>
</dbReference>
<dbReference type="InterPro" id="IPR051316">
    <property type="entry name" value="Zinc-reg_GTPase_activator"/>
</dbReference>
<evidence type="ECO:0000256" key="5">
    <source>
        <dbReference type="ARBA" id="ARBA00045658"/>
    </source>
</evidence>
<comment type="catalytic activity">
    <reaction evidence="6">
        <text>GTP + H2O = GDP + phosphate + H(+)</text>
        <dbReference type="Rhea" id="RHEA:19669"/>
        <dbReference type="ChEBI" id="CHEBI:15377"/>
        <dbReference type="ChEBI" id="CHEBI:15378"/>
        <dbReference type="ChEBI" id="CHEBI:37565"/>
        <dbReference type="ChEBI" id="CHEBI:43474"/>
        <dbReference type="ChEBI" id="CHEBI:58189"/>
    </reaction>
    <physiologicalReaction direction="left-to-right" evidence="6">
        <dbReference type="Rhea" id="RHEA:19670"/>
    </physiologicalReaction>
</comment>
<dbReference type="Pfam" id="PF07683">
    <property type="entry name" value="CobW_C"/>
    <property type="match status" value="1"/>
</dbReference>
<comment type="similarity">
    <text evidence="4">Belongs to the SIMIBI class G3E GTPase family. ZNG1 subfamily.</text>
</comment>
<gene>
    <name evidence="8" type="ORF">NYR54_04845</name>
</gene>
<protein>
    <submittedName>
        <fullName evidence="8">GTP-binding protein</fullName>
    </submittedName>
</protein>
<dbReference type="Gene3D" id="3.40.50.300">
    <property type="entry name" value="P-loop containing nucleotide triphosphate hydrolases"/>
    <property type="match status" value="1"/>
</dbReference>
<dbReference type="GO" id="GO:0016787">
    <property type="term" value="F:hydrolase activity"/>
    <property type="evidence" value="ECO:0007669"/>
    <property type="project" value="UniProtKB-KW"/>
</dbReference>
<dbReference type="SUPFAM" id="SSF52540">
    <property type="entry name" value="P-loop containing nucleoside triphosphate hydrolases"/>
    <property type="match status" value="1"/>
</dbReference>
<dbReference type="SUPFAM" id="SSF90002">
    <property type="entry name" value="Hypothetical protein YjiA, C-terminal domain"/>
    <property type="match status" value="1"/>
</dbReference>
<evidence type="ECO:0000256" key="3">
    <source>
        <dbReference type="ARBA" id="ARBA00023186"/>
    </source>
</evidence>
<dbReference type="Proteomes" id="UP001149009">
    <property type="component" value="Unassembled WGS sequence"/>
</dbReference>
<dbReference type="InterPro" id="IPR027417">
    <property type="entry name" value="P-loop_NTPase"/>
</dbReference>
<dbReference type="Pfam" id="PF02492">
    <property type="entry name" value="cobW"/>
    <property type="match status" value="1"/>
</dbReference>
<dbReference type="GO" id="GO:0005737">
    <property type="term" value="C:cytoplasm"/>
    <property type="evidence" value="ECO:0007669"/>
    <property type="project" value="TreeGrafter"/>
</dbReference>
<dbReference type="Gene3D" id="3.30.1220.10">
    <property type="entry name" value="CobW-like, C-terminal domain"/>
    <property type="match status" value="1"/>
</dbReference>
<reference evidence="8" key="1">
    <citation type="submission" date="2022-08" db="EMBL/GenBank/DDBJ databases">
        <title>Chelativorans sichuanense sp. nov., a paraffin oil-degrading bacterium isolated from a mixture of oil-based drill cuttings and paddy soil.</title>
        <authorList>
            <person name="Yu J."/>
            <person name="Liu H."/>
            <person name="Chen Q."/>
        </authorList>
    </citation>
    <scope>NUCLEOTIDE SEQUENCE</scope>
    <source>
        <strain evidence="8">SCAU 2101</strain>
    </source>
</reference>
<proteinExistence type="inferred from homology"/>
<dbReference type="InterPro" id="IPR036627">
    <property type="entry name" value="CobW-likC_sf"/>
</dbReference>
<sequence length="348" mass="37359">MAERESIALSIVTGFLGAGKTTLLNRLLKDPALTDTAVIVNEFGEIAIDHFLVETAGDGVIELGGGCLCCTVRGELADTLMAVTERPQRPRRVVLETTGLADPAPVLQALAAHPVLSVLYRPEAIIAAVDAVNGASTLDTYEEARRQAALADRIVITKAELAPDGPEPLRARLAELNGEAEILDSRDSAPLTAAKLLRPGFAAGSRTPLTPSFSEAHHHHHASHFSSVCLVHDGALPLLAVENFLDLVTTQQGEQILRIKGLVETDDDPDHPVLIQGAQRLLHAPERLSRWPDNAPRGTRLVVIGQHLDVEYIRRIFAAFAGQAAVDTPDRKALEENPLAIAAFRPLP</sequence>
<keyword evidence="1" id="KW-0547">Nucleotide-binding</keyword>
<evidence type="ECO:0000313" key="9">
    <source>
        <dbReference type="Proteomes" id="UP001149009"/>
    </source>
</evidence>
<dbReference type="RefSeq" id="WP_261514484.1">
    <property type="nucleotide sequence ID" value="NZ_JAODNV010000006.1"/>
</dbReference>
<comment type="caution">
    <text evidence="8">The sequence shown here is derived from an EMBL/GenBank/DDBJ whole genome shotgun (WGS) entry which is preliminary data.</text>
</comment>
<dbReference type="AlphaFoldDB" id="A0A9X2X7M0"/>
<accession>A0A9X2X7M0</accession>
<evidence type="ECO:0000256" key="6">
    <source>
        <dbReference type="ARBA" id="ARBA00049117"/>
    </source>
</evidence>
<dbReference type="PANTHER" id="PTHR13748:SF62">
    <property type="entry name" value="COBW DOMAIN-CONTAINING PROTEIN"/>
    <property type="match status" value="1"/>
</dbReference>
<evidence type="ECO:0000259" key="7">
    <source>
        <dbReference type="SMART" id="SM00833"/>
    </source>
</evidence>
<dbReference type="PANTHER" id="PTHR13748">
    <property type="entry name" value="COBW-RELATED"/>
    <property type="match status" value="1"/>
</dbReference>
<dbReference type="CDD" id="cd03112">
    <property type="entry name" value="CobW-like"/>
    <property type="match status" value="1"/>
</dbReference>
<organism evidence="8 9">
    <name type="scientific">Chelativorans petroleitrophicus</name>
    <dbReference type="NCBI Taxonomy" id="2975484"/>
    <lineage>
        <taxon>Bacteria</taxon>
        <taxon>Pseudomonadati</taxon>
        <taxon>Pseudomonadota</taxon>
        <taxon>Alphaproteobacteria</taxon>
        <taxon>Hyphomicrobiales</taxon>
        <taxon>Phyllobacteriaceae</taxon>
        <taxon>Chelativorans</taxon>
    </lineage>
</organism>
<dbReference type="EMBL" id="JAODNV010000006">
    <property type="protein sequence ID" value="MCT8989626.1"/>
    <property type="molecule type" value="Genomic_DNA"/>
</dbReference>
<feature type="domain" description="CobW C-terminal" evidence="7">
    <location>
        <begin position="225"/>
        <end position="321"/>
    </location>
</feature>
<dbReference type="InterPro" id="IPR003495">
    <property type="entry name" value="CobW/HypB/UreG_nucleotide-bd"/>
</dbReference>
<evidence type="ECO:0000256" key="4">
    <source>
        <dbReference type="ARBA" id="ARBA00034320"/>
    </source>
</evidence>
<keyword evidence="9" id="KW-1185">Reference proteome</keyword>
<comment type="function">
    <text evidence="5">Zinc chaperone that directly transfers zinc cofactor to target proteins, thereby activating them. Zinc is transferred from the CXCC motif in the GTPase domain to the zinc binding site in target proteins in a process requiring GTP hydrolysis.</text>
</comment>
<keyword evidence="3" id="KW-0143">Chaperone</keyword>
<evidence type="ECO:0000256" key="1">
    <source>
        <dbReference type="ARBA" id="ARBA00022741"/>
    </source>
</evidence>
<evidence type="ECO:0000313" key="8">
    <source>
        <dbReference type="EMBL" id="MCT8989626.1"/>
    </source>
</evidence>